<dbReference type="AlphaFoldDB" id="A0A835ZBS3"/>
<name>A0A835ZBS3_9STRA</name>
<feature type="region of interest" description="Disordered" evidence="1">
    <location>
        <begin position="55"/>
        <end position="94"/>
    </location>
</feature>
<keyword evidence="3" id="KW-1185">Reference proteome</keyword>
<evidence type="ECO:0000313" key="2">
    <source>
        <dbReference type="EMBL" id="KAG5186033.1"/>
    </source>
</evidence>
<sequence length="247" mass="24171">MTDEQRVLTAAVQVAAADEAAEAAAMAVVVEPRNIVAPRFRVVVDWQGKRVPQQCAGEGACGDDGGAGGGASAAPAADAAHAAEGSDTDEDLSEETFQARHSGALAIMKAHMEAARAARESLARNNLVKKRSKSGTWGPATAKGAGEKPAQPPTPRGSAKGPAAAPVTGALAKLAPISSGDRRASGSSASGSGAPVKRGPGRPPGSKTRAAALDNGGGGGGSSVVGGSRVSPRLRIASDAQNGGGGS</sequence>
<gene>
    <name evidence="2" type="ORF">JKP88DRAFT_218829</name>
</gene>
<reference evidence="2" key="1">
    <citation type="submission" date="2021-02" db="EMBL/GenBank/DDBJ databases">
        <title>First Annotated Genome of the Yellow-green Alga Tribonema minus.</title>
        <authorList>
            <person name="Mahan K.M."/>
        </authorList>
    </citation>
    <scope>NUCLEOTIDE SEQUENCE</scope>
    <source>
        <strain evidence="2">UTEX B ZZ1240</strain>
    </source>
</reference>
<feature type="compositionally biased region" description="Gly residues" evidence="1">
    <location>
        <begin position="59"/>
        <end position="71"/>
    </location>
</feature>
<dbReference type="Proteomes" id="UP000664859">
    <property type="component" value="Unassembled WGS sequence"/>
</dbReference>
<feature type="non-terminal residue" evidence="2">
    <location>
        <position position="1"/>
    </location>
</feature>
<organism evidence="2 3">
    <name type="scientific">Tribonema minus</name>
    <dbReference type="NCBI Taxonomy" id="303371"/>
    <lineage>
        <taxon>Eukaryota</taxon>
        <taxon>Sar</taxon>
        <taxon>Stramenopiles</taxon>
        <taxon>Ochrophyta</taxon>
        <taxon>PX clade</taxon>
        <taxon>Xanthophyceae</taxon>
        <taxon>Tribonematales</taxon>
        <taxon>Tribonemataceae</taxon>
        <taxon>Tribonema</taxon>
    </lineage>
</organism>
<feature type="region of interest" description="Disordered" evidence="1">
    <location>
        <begin position="123"/>
        <end position="247"/>
    </location>
</feature>
<accession>A0A835ZBS3</accession>
<feature type="compositionally biased region" description="Low complexity" evidence="1">
    <location>
        <begin position="72"/>
        <end position="85"/>
    </location>
</feature>
<evidence type="ECO:0000313" key="3">
    <source>
        <dbReference type="Proteomes" id="UP000664859"/>
    </source>
</evidence>
<evidence type="ECO:0000256" key="1">
    <source>
        <dbReference type="SAM" id="MobiDB-lite"/>
    </source>
</evidence>
<feature type="compositionally biased region" description="Gly residues" evidence="1">
    <location>
        <begin position="215"/>
        <end position="224"/>
    </location>
</feature>
<dbReference type="EMBL" id="JAFCMP010000113">
    <property type="protein sequence ID" value="KAG5186033.1"/>
    <property type="molecule type" value="Genomic_DNA"/>
</dbReference>
<protein>
    <submittedName>
        <fullName evidence="2">Uncharacterized protein</fullName>
    </submittedName>
</protein>
<comment type="caution">
    <text evidence="2">The sequence shown here is derived from an EMBL/GenBank/DDBJ whole genome shotgun (WGS) entry which is preliminary data.</text>
</comment>
<feature type="compositionally biased region" description="Low complexity" evidence="1">
    <location>
        <begin position="185"/>
        <end position="194"/>
    </location>
</feature>
<proteinExistence type="predicted"/>